<evidence type="ECO:0000256" key="1">
    <source>
        <dbReference type="SAM" id="MobiDB-lite"/>
    </source>
</evidence>
<evidence type="ECO:0000313" key="3">
    <source>
        <dbReference type="Proteomes" id="UP001215598"/>
    </source>
</evidence>
<keyword evidence="3" id="KW-1185">Reference proteome</keyword>
<dbReference type="Proteomes" id="UP001215598">
    <property type="component" value="Unassembled WGS sequence"/>
</dbReference>
<dbReference type="EMBL" id="JARKIB010000153">
    <property type="protein sequence ID" value="KAJ7731408.1"/>
    <property type="molecule type" value="Genomic_DNA"/>
</dbReference>
<accession>A0AAD7HZ53</accession>
<gene>
    <name evidence="2" type="ORF">B0H16DRAFT_1469185</name>
</gene>
<feature type="region of interest" description="Disordered" evidence="1">
    <location>
        <begin position="1"/>
        <end position="67"/>
    </location>
</feature>
<reference evidence="2" key="1">
    <citation type="submission" date="2023-03" db="EMBL/GenBank/DDBJ databases">
        <title>Massive genome expansion in bonnet fungi (Mycena s.s.) driven by repeated elements and novel gene families across ecological guilds.</title>
        <authorList>
            <consortium name="Lawrence Berkeley National Laboratory"/>
            <person name="Harder C.B."/>
            <person name="Miyauchi S."/>
            <person name="Viragh M."/>
            <person name="Kuo A."/>
            <person name="Thoen E."/>
            <person name="Andreopoulos B."/>
            <person name="Lu D."/>
            <person name="Skrede I."/>
            <person name="Drula E."/>
            <person name="Henrissat B."/>
            <person name="Morin E."/>
            <person name="Kohler A."/>
            <person name="Barry K."/>
            <person name="LaButti K."/>
            <person name="Morin E."/>
            <person name="Salamov A."/>
            <person name="Lipzen A."/>
            <person name="Mereny Z."/>
            <person name="Hegedus B."/>
            <person name="Baldrian P."/>
            <person name="Stursova M."/>
            <person name="Weitz H."/>
            <person name="Taylor A."/>
            <person name="Grigoriev I.V."/>
            <person name="Nagy L.G."/>
            <person name="Martin F."/>
            <person name="Kauserud H."/>
        </authorList>
    </citation>
    <scope>NUCLEOTIDE SEQUENCE</scope>
    <source>
        <strain evidence="2">CBHHK182m</strain>
    </source>
</reference>
<evidence type="ECO:0000313" key="2">
    <source>
        <dbReference type="EMBL" id="KAJ7731408.1"/>
    </source>
</evidence>
<comment type="caution">
    <text evidence="2">The sequence shown here is derived from an EMBL/GenBank/DDBJ whole genome shotgun (WGS) entry which is preliminary data.</text>
</comment>
<feature type="compositionally biased region" description="Polar residues" evidence="1">
    <location>
        <begin position="54"/>
        <end position="63"/>
    </location>
</feature>
<sequence length="225" mass="25781">MTAGALQCPSSGSITLLSLPPMSSPQYLHQERGKRARSVSPQLTPKRQRRDSMESTATVSLSENTEDDIETKWQQGWADFGVWAQDPANWVSIVKLMNVPPVLPDVELTGEELAAAEVREAARRNFYRLAFDSMRAYEQQDILQQERLEEQRAKKREVQEWKGTRHDVLEDNSWSWNQLLGERRRAAGLPVPVAGMPTPSRIPPRHNQRQFTRLSSWVFTEELVD</sequence>
<name>A0AAD7HZ53_9AGAR</name>
<protein>
    <submittedName>
        <fullName evidence="2">Uncharacterized protein</fullName>
    </submittedName>
</protein>
<dbReference type="AlphaFoldDB" id="A0AAD7HZ53"/>
<proteinExistence type="predicted"/>
<organism evidence="2 3">
    <name type="scientific">Mycena metata</name>
    <dbReference type="NCBI Taxonomy" id="1033252"/>
    <lineage>
        <taxon>Eukaryota</taxon>
        <taxon>Fungi</taxon>
        <taxon>Dikarya</taxon>
        <taxon>Basidiomycota</taxon>
        <taxon>Agaricomycotina</taxon>
        <taxon>Agaricomycetes</taxon>
        <taxon>Agaricomycetidae</taxon>
        <taxon>Agaricales</taxon>
        <taxon>Marasmiineae</taxon>
        <taxon>Mycenaceae</taxon>
        <taxon>Mycena</taxon>
    </lineage>
</organism>